<evidence type="ECO:0000256" key="1">
    <source>
        <dbReference type="SAM" id="MobiDB-lite"/>
    </source>
</evidence>
<dbReference type="EMBL" id="CANHGI010000003">
    <property type="protein sequence ID" value="CAI5446051.1"/>
    <property type="molecule type" value="Genomic_DNA"/>
</dbReference>
<feature type="compositionally biased region" description="Basic residues" evidence="1">
    <location>
        <begin position="264"/>
        <end position="278"/>
    </location>
</feature>
<gene>
    <name evidence="3" type="ORF">CAMP_LOCUS8688</name>
</gene>
<dbReference type="AlphaFoldDB" id="A0A9P1N336"/>
<reference evidence="3" key="1">
    <citation type="submission" date="2022-11" db="EMBL/GenBank/DDBJ databases">
        <authorList>
            <person name="Kikuchi T."/>
        </authorList>
    </citation>
    <scope>NUCLEOTIDE SEQUENCE</scope>
    <source>
        <strain evidence="3">PS1010</strain>
    </source>
</reference>
<sequence length="314" mass="35195">MVSLWEGVEEMNVFVACACIFGLILSQLSFLIVAIQWLHPVDETPHNARLFRMNIQEKVAFETGAPLLPKTVLNVRELKNLYARKCFKTRGYELSEEDQSLLNTAKDGQVNYISASDQFSRNPSLAYGTLYSKRVSCLDFKPLKVEPSGDGTTSTRIMHNVLNTQDEEDAVRKPLKRQKKDIGATKRKKNNKKKAIQALDKMTAGEPVIGDAKTLEIAPQSVRNVLTPPKLAGNNIQPGKIAQPVAVNTLATLNTVDTIEHSKKESRRKQAKRRKSVRRLTQTQTLKTENGPEESPKVRKSLEDLTKSKLNTVE</sequence>
<keyword evidence="2" id="KW-0812">Transmembrane</keyword>
<dbReference type="OrthoDB" id="10648633at2759"/>
<dbReference type="Proteomes" id="UP001152747">
    <property type="component" value="Unassembled WGS sequence"/>
</dbReference>
<feature type="transmembrane region" description="Helical" evidence="2">
    <location>
        <begin position="12"/>
        <end position="38"/>
    </location>
</feature>
<evidence type="ECO:0000256" key="2">
    <source>
        <dbReference type="SAM" id="Phobius"/>
    </source>
</evidence>
<keyword evidence="2" id="KW-0472">Membrane</keyword>
<organism evidence="3 4">
    <name type="scientific">Caenorhabditis angaria</name>
    <dbReference type="NCBI Taxonomy" id="860376"/>
    <lineage>
        <taxon>Eukaryota</taxon>
        <taxon>Metazoa</taxon>
        <taxon>Ecdysozoa</taxon>
        <taxon>Nematoda</taxon>
        <taxon>Chromadorea</taxon>
        <taxon>Rhabditida</taxon>
        <taxon>Rhabditina</taxon>
        <taxon>Rhabditomorpha</taxon>
        <taxon>Rhabditoidea</taxon>
        <taxon>Rhabditidae</taxon>
        <taxon>Peloderinae</taxon>
        <taxon>Caenorhabditis</taxon>
    </lineage>
</organism>
<evidence type="ECO:0000313" key="4">
    <source>
        <dbReference type="Proteomes" id="UP001152747"/>
    </source>
</evidence>
<keyword evidence="2" id="KW-1133">Transmembrane helix</keyword>
<feature type="compositionally biased region" description="Basic and acidic residues" evidence="1">
    <location>
        <begin position="294"/>
        <end position="307"/>
    </location>
</feature>
<protein>
    <submittedName>
        <fullName evidence="3">Uncharacterized protein</fullName>
    </submittedName>
</protein>
<accession>A0A9P1N336</accession>
<feature type="region of interest" description="Disordered" evidence="1">
    <location>
        <begin position="260"/>
        <end position="314"/>
    </location>
</feature>
<feature type="compositionally biased region" description="Polar residues" evidence="1">
    <location>
        <begin position="279"/>
        <end position="288"/>
    </location>
</feature>
<evidence type="ECO:0000313" key="3">
    <source>
        <dbReference type="EMBL" id="CAI5446051.1"/>
    </source>
</evidence>
<name>A0A9P1N336_9PELO</name>
<comment type="caution">
    <text evidence="3">The sequence shown here is derived from an EMBL/GenBank/DDBJ whole genome shotgun (WGS) entry which is preliminary data.</text>
</comment>
<proteinExistence type="predicted"/>
<keyword evidence="4" id="KW-1185">Reference proteome</keyword>